<reference evidence="2" key="1">
    <citation type="journal article" date="2019" name="Int. J. Syst. Evol. Microbiol.">
        <title>The Global Catalogue of Microorganisms (GCM) 10K type strain sequencing project: providing services to taxonomists for standard genome sequencing and annotation.</title>
        <authorList>
            <consortium name="The Broad Institute Genomics Platform"/>
            <consortium name="The Broad Institute Genome Sequencing Center for Infectious Disease"/>
            <person name="Wu L."/>
            <person name="Ma J."/>
        </authorList>
    </citation>
    <scope>NUCLEOTIDE SEQUENCE [LARGE SCALE GENOMIC DNA]</scope>
    <source>
        <strain evidence="2">TISTR 2466</strain>
    </source>
</reference>
<dbReference type="RefSeq" id="WP_253059355.1">
    <property type="nucleotide sequence ID" value="NZ_JAMXWM010000004.1"/>
</dbReference>
<evidence type="ECO:0000313" key="1">
    <source>
        <dbReference type="EMBL" id="MFD2692385.1"/>
    </source>
</evidence>
<name>A0ABW5RYT7_9BACL</name>
<evidence type="ECO:0000313" key="2">
    <source>
        <dbReference type="Proteomes" id="UP001597399"/>
    </source>
</evidence>
<keyword evidence="2" id="KW-1185">Reference proteome</keyword>
<comment type="caution">
    <text evidence="1">The sequence shown here is derived from an EMBL/GenBank/DDBJ whole genome shotgun (WGS) entry which is preliminary data.</text>
</comment>
<dbReference type="EMBL" id="JBHUMQ010000003">
    <property type="protein sequence ID" value="MFD2692385.1"/>
    <property type="molecule type" value="Genomic_DNA"/>
</dbReference>
<dbReference type="InterPro" id="IPR015424">
    <property type="entry name" value="PyrdxlP-dep_Trfase"/>
</dbReference>
<evidence type="ECO:0008006" key="3">
    <source>
        <dbReference type="Google" id="ProtNLM"/>
    </source>
</evidence>
<sequence length="322" mass="37289">MTEQKKIIGGFFSLELPVRTEYHSQALRLNSARYALEYVLRIRNYKKIYLPAYICDSVLQPMKRLNVAFAFYTIDEHLAPIFNSIPEDDACLLYVNYFGINSSNVQNICHNLKHVIIDNTQAFFEQPLTGIDTVYSPRKFFGVPDGGYLYTDSKAQLDLEQNPSYYLCDALLKQIDLGSVSAEPLFEQNEAYLDTCGMHAMACATQRLLTSIDYEQARTIRNDNFHFLHQQLGRYNQLDTHFGNVNGPICYPFLIERGEQLKNHLLRHHIYADDFWEDALSRVPSASFEYRLAKDLVALPIDQRYTQTDMNYIVQTIRGFLI</sequence>
<organism evidence="1 2">
    <name type="scientific">Sporolactobacillus shoreicorticis</name>
    <dbReference type="NCBI Taxonomy" id="1923877"/>
    <lineage>
        <taxon>Bacteria</taxon>
        <taxon>Bacillati</taxon>
        <taxon>Bacillota</taxon>
        <taxon>Bacilli</taxon>
        <taxon>Bacillales</taxon>
        <taxon>Sporolactobacillaceae</taxon>
        <taxon>Sporolactobacillus</taxon>
    </lineage>
</organism>
<dbReference type="Proteomes" id="UP001597399">
    <property type="component" value="Unassembled WGS sequence"/>
</dbReference>
<proteinExistence type="predicted"/>
<dbReference type="SUPFAM" id="SSF53383">
    <property type="entry name" value="PLP-dependent transferases"/>
    <property type="match status" value="1"/>
</dbReference>
<gene>
    <name evidence="1" type="ORF">ACFSUE_01830</name>
</gene>
<accession>A0ABW5RYT7</accession>
<protein>
    <recommendedName>
        <fullName evidence="3">DegT/DnrJ/EryC1/StrS aminotransferase family protein</fullName>
    </recommendedName>
</protein>